<dbReference type="OrthoDB" id="336094at2"/>
<evidence type="ECO:0000313" key="3">
    <source>
        <dbReference type="Proteomes" id="UP000184432"/>
    </source>
</evidence>
<reference evidence="3" key="1">
    <citation type="submission" date="2016-11" db="EMBL/GenBank/DDBJ databases">
        <authorList>
            <person name="Varghese N."/>
            <person name="Submissions S."/>
        </authorList>
    </citation>
    <scope>NUCLEOTIDE SEQUENCE [LARGE SCALE GENOMIC DNA]</scope>
    <source>
        <strain evidence="3">DSM 22623</strain>
    </source>
</reference>
<name>A0A1M6ADQ5_9FLAO</name>
<protein>
    <recommendedName>
        <fullName evidence="1">SnoaL-like domain-containing protein</fullName>
    </recommendedName>
</protein>
<dbReference type="InterPro" id="IPR032710">
    <property type="entry name" value="NTF2-like_dom_sf"/>
</dbReference>
<dbReference type="STRING" id="570521.SAMN04488508_101245"/>
<dbReference type="Proteomes" id="UP000184432">
    <property type="component" value="Unassembled WGS sequence"/>
</dbReference>
<accession>A0A1M6ADQ5</accession>
<dbReference type="EMBL" id="FQYP01000001">
    <property type="protein sequence ID" value="SHI34694.1"/>
    <property type="molecule type" value="Genomic_DNA"/>
</dbReference>
<dbReference type="Gene3D" id="3.10.450.50">
    <property type="match status" value="1"/>
</dbReference>
<proteinExistence type="predicted"/>
<organism evidence="2 3">
    <name type="scientific">Aquimarina spongiae</name>
    <dbReference type="NCBI Taxonomy" id="570521"/>
    <lineage>
        <taxon>Bacteria</taxon>
        <taxon>Pseudomonadati</taxon>
        <taxon>Bacteroidota</taxon>
        <taxon>Flavobacteriia</taxon>
        <taxon>Flavobacteriales</taxon>
        <taxon>Flavobacteriaceae</taxon>
        <taxon>Aquimarina</taxon>
    </lineage>
</organism>
<gene>
    <name evidence="2" type="ORF">SAMN04488508_101245</name>
</gene>
<dbReference type="InterPro" id="IPR046860">
    <property type="entry name" value="SnoaL_5"/>
</dbReference>
<evidence type="ECO:0000259" key="1">
    <source>
        <dbReference type="Pfam" id="PF20409"/>
    </source>
</evidence>
<dbReference type="SUPFAM" id="SSF54427">
    <property type="entry name" value="NTF2-like"/>
    <property type="match status" value="1"/>
</dbReference>
<keyword evidence="3" id="KW-1185">Reference proteome</keyword>
<evidence type="ECO:0000313" key="2">
    <source>
        <dbReference type="EMBL" id="SHI34694.1"/>
    </source>
</evidence>
<dbReference type="Pfam" id="PF20409">
    <property type="entry name" value="SnoaL_5"/>
    <property type="match status" value="1"/>
</dbReference>
<dbReference type="RefSeq" id="WP_073312790.1">
    <property type="nucleotide sequence ID" value="NZ_FQYP01000001.1"/>
</dbReference>
<feature type="domain" description="SnoaL-like" evidence="1">
    <location>
        <begin position="1"/>
        <end position="117"/>
    </location>
</feature>
<sequence length="122" mass="13902">MTTEQVANRLVELCRMGENMQAISELYDTKVVSKEMPGYPNSVTAGKEAVIKKSEDWYATVEEYHGGQISDPLVADNHFSLTMKMDCTFKGQGRMQIEELCVYEVNDGKITEEQFFYTMPPQ</sequence>
<dbReference type="AlphaFoldDB" id="A0A1M6ADQ5"/>